<evidence type="ECO:0000313" key="9">
    <source>
        <dbReference type="Proteomes" id="UP001065322"/>
    </source>
</evidence>
<name>A0ABY6A7S5_9GAMM</name>
<evidence type="ECO:0000259" key="7">
    <source>
        <dbReference type="Pfam" id="PF00892"/>
    </source>
</evidence>
<feature type="transmembrane region" description="Helical" evidence="6">
    <location>
        <begin position="70"/>
        <end position="89"/>
    </location>
</feature>
<comment type="similarity">
    <text evidence="2">Belongs to the EamA transporter family.</text>
</comment>
<dbReference type="PANTHER" id="PTHR32322">
    <property type="entry name" value="INNER MEMBRANE TRANSPORTER"/>
    <property type="match status" value="1"/>
</dbReference>
<feature type="transmembrane region" description="Helical" evidence="6">
    <location>
        <begin position="12"/>
        <end position="34"/>
    </location>
</feature>
<feature type="transmembrane region" description="Helical" evidence="6">
    <location>
        <begin position="147"/>
        <end position="170"/>
    </location>
</feature>
<keyword evidence="9" id="KW-1185">Reference proteome</keyword>
<evidence type="ECO:0000256" key="4">
    <source>
        <dbReference type="ARBA" id="ARBA00022989"/>
    </source>
</evidence>
<accession>A0ABY6A7S5</accession>
<reference evidence="9" key="1">
    <citation type="submission" date="2020-06" db="EMBL/GenBank/DDBJ databases">
        <title>Thalassolituus marinus alknpb1M-1, a hydrocarbon-degrading bacterium isolated from the deep-sea overlying water using an in-situ strategy from the South China Sea basin.</title>
        <authorList>
            <person name="Dong C."/>
            <person name="Chen Y."/>
            <person name="Shao Z."/>
        </authorList>
    </citation>
    <scope>NUCLEOTIDE SEQUENCE [LARGE SCALE GENOMIC DNA]</scope>
    <source>
        <strain evidence="9">alknpb1M-1</strain>
    </source>
</reference>
<feature type="transmembrane region" description="Helical" evidence="6">
    <location>
        <begin position="266"/>
        <end position="286"/>
    </location>
</feature>
<keyword evidence="3 6" id="KW-0812">Transmembrane</keyword>
<gene>
    <name evidence="8" type="ORF">HUF19_05915</name>
</gene>
<feature type="transmembrane region" description="Helical" evidence="6">
    <location>
        <begin position="240"/>
        <end position="260"/>
    </location>
</feature>
<evidence type="ECO:0000256" key="1">
    <source>
        <dbReference type="ARBA" id="ARBA00004141"/>
    </source>
</evidence>
<dbReference type="Proteomes" id="UP001065322">
    <property type="component" value="Chromosome"/>
</dbReference>
<evidence type="ECO:0000256" key="3">
    <source>
        <dbReference type="ARBA" id="ARBA00022692"/>
    </source>
</evidence>
<dbReference type="RefSeq" id="WP_260998920.1">
    <property type="nucleotide sequence ID" value="NZ_CP054475.1"/>
</dbReference>
<feature type="transmembrane region" description="Helical" evidence="6">
    <location>
        <begin position="95"/>
        <end position="114"/>
    </location>
</feature>
<evidence type="ECO:0000256" key="5">
    <source>
        <dbReference type="ARBA" id="ARBA00023136"/>
    </source>
</evidence>
<feature type="transmembrane region" description="Helical" evidence="6">
    <location>
        <begin position="40"/>
        <end position="63"/>
    </location>
</feature>
<proteinExistence type="inferred from homology"/>
<keyword evidence="5 6" id="KW-0472">Membrane</keyword>
<protein>
    <submittedName>
        <fullName evidence="8">EamA family transporter</fullName>
    </submittedName>
</protein>
<keyword evidence="4 6" id="KW-1133">Transmembrane helix</keyword>
<feature type="domain" description="EamA" evidence="7">
    <location>
        <begin position="148"/>
        <end position="280"/>
    </location>
</feature>
<evidence type="ECO:0000256" key="6">
    <source>
        <dbReference type="SAM" id="Phobius"/>
    </source>
</evidence>
<dbReference type="InterPro" id="IPR037185">
    <property type="entry name" value="EmrE-like"/>
</dbReference>
<feature type="domain" description="EamA" evidence="7">
    <location>
        <begin position="14"/>
        <end position="138"/>
    </location>
</feature>
<dbReference type="SUPFAM" id="SSF103481">
    <property type="entry name" value="Multidrug resistance efflux transporter EmrE"/>
    <property type="match status" value="2"/>
</dbReference>
<comment type="subcellular location">
    <subcellularLocation>
        <location evidence="1">Membrane</location>
        <topology evidence="1">Multi-pass membrane protein</topology>
    </subcellularLocation>
</comment>
<feature type="transmembrane region" description="Helical" evidence="6">
    <location>
        <begin position="121"/>
        <end position="141"/>
    </location>
</feature>
<feature type="transmembrane region" description="Helical" evidence="6">
    <location>
        <begin position="210"/>
        <end position="228"/>
    </location>
</feature>
<dbReference type="PANTHER" id="PTHR32322:SF2">
    <property type="entry name" value="EAMA DOMAIN-CONTAINING PROTEIN"/>
    <property type="match status" value="1"/>
</dbReference>
<dbReference type="Pfam" id="PF00892">
    <property type="entry name" value="EamA"/>
    <property type="match status" value="2"/>
</dbReference>
<feature type="transmembrane region" description="Helical" evidence="6">
    <location>
        <begin position="177"/>
        <end position="198"/>
    </location>
</feature>
<dbReference type="InterPro" id="IPR000620">
    <property type="entry name" value="EamA_dom"/>
</dbReference>
<dbReference type="InterPro" id="IPR050638">
    <property type="entry name" value="AA-Vitamin_Transporters"/>
</dbReference>
<evidence type="ECO:0000256" key="2">
    <source>
        <dbReference type="ARBA" id="ARBA00007362"/>
    </source>
</evidence>
<dbReference type="EMBL" id="CP054475">
    <property type="protein sequence ID" value="UXD87006.1"/>
    <property type="molecule type" value="Genomic_DNA"/>
</dbReference>
<evidence type="ECO:0000313" key="8">
    <source>
        <dbReference type="EMBL" id="UXD87006.1"/>
    </source>
</evidence>
<sequence length="296" mass="31375">MNSKDTPVGLPLWLMAVAAPLLWGTTYAVTQAFLAGADPFWLATLRIVVPGVMMVWLVPLAVWRRHWLNIVVLSALNIGIFTVLLFGAIQRLPGGMAATLTASMPLQLLLLRALQGRLPAPLQLLAAVGGMAGVGLLVWQAPAEPDWTGVALALAAAFCMALGVLLMPVLGRGIKPLVLASAQLFSAGVVLLLLMLLWGRPFPELDTQGVLALVWLGPVGMGLGYYLWFRAITLIAVDKLAFMGLINPVVAVLAGVLVMGELMNTSQAFAIALVLFCVLLAQHPAAQRHLSAARAS</sequence>
<organism evidence="8 9">
    <name type="scientific">Thalassolituus hydrocarboniclasticus</name>
    <dbReference type="NCBI Taxonomy" id="2742796"/>
    <lineage>
        <taxon>Bacteria</taxon>
        <taxon>Pseudomonadati</taxon>
        <taxon>Pseudomonadota</taxon>
        <taxon>Gammaproteobacteria</taxon>
        <taxon>Oceanospirillales</taxon>
        <taxon>Oceanospirillaceae</taxon>
        <taxon>Thalassolituus</taxon>
    </lineage>
</organism>